<dbReference type="Proteomes" id="UP000239896">
    <property type="component" value="Unassembled WGS sequence"/>
</dbReference>
<comment type="similarity">
    <text evidence="1">Belongs to the LysR transcriptional regulatory family.</text>
</comment>
<dbReference type="GO" id="GO:0006351">
    <property type="term" value="P:DNA-templated transcription"/>
    <property type="evidence" value="ECO:0007669"/>
    <property type="project" value="TreeGrafter"/>
</dbReference>
<sequence length="297" mass="32954">MHDLDELAAFCAVMHSGHLTRSARQLGVSKSTLSRRISQLEQQLGQPLLRRQSNRLIPTEAGLLFHDYGRRILALADQGRHALNALREEISGELVLEVHDALARLWIAGVIDAFMRRHPGITVSLETPRRLSVSPGSQAIRIWLGEVPETGLRQQTLALLECGLYAHPDYLARCGTPHHPEELAGHAWIDLLGEATQGLPLRHPRQGTQVVQPPPSRLRVDQPVLQADAIARGHGLGVMPDWFAARREAAHPGQLRRCLPEWAAPPRPVTLLHPHGHQPRKVTALLAFLRDALPASW</sequence>
<dbReference type="GO" id="GO:0003700">
    <property type="term" value="F:DNA-binding transcription factor activity"/>
    <property type="evidence" value="ECO:0007669"/>
    <property type="project" value="InterPro"/>
</dbReference>
<dbReference type="Gene3D" id="1.10.10.10">
    <property type="entry name" value="Winged helix-like DNA-binding domain superfamily/Winged helix DNA-binding domain"/>
    <property type="match status" value="1"/>
</dbReference>
<dbReference type="GO" id="GO:0043565">
    <property type="term" value="F:sequence-specific DNA binding"/>
    <property type="evidence" value="ECO:0007669"/>
    <property type="project" value="TreeGrafter"/>
</dbReference>
<dbReference type="RefSeq" id="WP_106232228.1">
    <property type="nucleotide sequence ID" value="NZ_PVTM01000017.1"/>
</dbReference>
<keyword evidence="4" id="KW-0804">Transcription</keyword>
<proteinExistence type="inferred from homology"/>
<dbReference type="FunFam" id="1.10.10.10:FF:000001">
    <property type="entry name" value="LysR family transcriptional regulator"/>
    <property type="match status" value="1"/>
</dbReference>
<keyword evidence="3 6" id="KW-0238">DNA-binding</keyword>
<dbReference type="Gene3D" id="3.40.190.290">
    <property type="match status" value="1"/>
</dbReference>
<evidence type="ECO:0000256" key="2">
    <source>
        <dbReference type="ARBA" id="ARBA00023015"/>
    </source>
</evidence>
<organism evidence="6 7">
    <name type="scientific">Halomonas ventosae</name>
    <dbReference type="NCBI Taxonomy" id="229007"/>
    <lineage>
        <taxon>Bacteria</taxon>
        <taxon>Pseudomonadati</taxon>
        <taxon>Pseudomonadota</taxon>
        <taxon>Gammaproteobacteria</taxon>
        <taxon>Oceanospirillales</taxon>
        <taxon>Halomonadaceae</taxon>
        <taxon>Halomonas</taxon>
    </lineage>
</organism>
<dbReference type="SUPFAM" id="SSF46785">
    <property type="entry name" value="Winged helix' DNA-binding domain"/>
    <property type="match status" value="1"/>
</dbReference>
<dbReference type="InterPro" id="IPR036390">
    <property type="entry name" value="WH_DNA-bd_sf"/>
</dbReference>
<keyword evidence="2" id="KW-0805">Transcription regulation</keyword>
<dbReference type="Pfam" id="PF03466">
    <property type="entry name" value="LysR_substrate"/>
    <property type="match status" value="1"/>
</dbReference>
<dbReference type="PRINTS" id="PR00039">
    <property type="entry name" value="HTHLYSR"/>
</dbReference>
<evidence type="ECO:0000313" key="6">
    <source>
        <dbReference type="EMBL" id="PRY68277.1"/>
    </source>
</evidence>
<dbReference type="EMBL" id="PVTM01000017">
    <property type="protein sequence ID" value="PRY68277.1"/>
    <property type="molecule type" value="Genomic_DNA"/>
</dbReference>
<evidence type="ECO:0000256" key="1">
    <source>
        <dbReference type="ARBA" id="ARBA00009437"/>
    </source>
</evidence>
<evidence type="ECO:0000313" key="7">
    <source>
        <dbReference type="Proteomes" id="UP000239896"/>
    </source>
</evidence>
<dbReference type="SUPFAM" id="SSF53850">
    <property type="entry name" value="Periplasmic binding protein-like II"/>
    <property type="match status" value="1"/>
</dbReference>
<dbReference type="InterPro" id="IPR000847">
    <property type="entry name" value="LysR_HTH_N"/>
</dbReference>
<reference evidence="6 7" key="1">
    <citation type="submission" date="2018-03" db="EMBL/GenBank/DDBJ databases">
        <title>Comparative analysis of microorganisms from saline springs in Andes Mountain Range, Colombia.</title>
        <authorList>
            <person name="Rubin E."/>
        </authorList>
    </citation>
    <scope>NUCLEOTIDE SEQUENCE [LARGE SCALE GENOMIC DNA]</scope>
    <source>
        <strain evidence="6 7">USBA 854</strain>
    </source>
</reference>
<dbReference type="InterPro" id="IPR005119">
    <property type="entry name" value="LysR_subst-bd"/>
</dbReference>
<evidence type="ECO:0000256" key="3">
    <source>
        <dbReference type="ARBA" id="ARBA00023125"/>
    </source>
</evidence>
<comment type="caution">
    <text evidence="6">The sequence shown here is derived from an EMBL/GenBank/DDBJ whole genome shotgun (WGS) entry which is preliminary data.</text>
</comment>
<feature type="domain" description="HTH lysR-type" evidence="5">
    <location>
        <begin position="1"/>
        <end position="59"/>
    </location>
</feature>
<protein>
    <submittedName>
        <fullName evidence="6">DNA-binding transcriptional LysR family regulator</fullName>
    </submittedName>
</protein>
<dbReference type="PANTHER" id="PTHR30537:SF66">
    <property type="entry name" value="IRON-REGULATED VIRULENCE REGULATORY PROTEIN IRGB"/>
    <property type="match status" value="1"/>
</dbReference>
<evidence type="ECO:0000259" key="5">
    <source>
        <dbReference type="PROSITE" id="PS50931"/>
    </source>
</evidence>
<gene>
    <name evidence="6" type="ORF">BCL64_11744</name>
</gene>
<dbReference type="PANTHER" id="PTHR30537">
    <property type="entry name" value="HTH-TYPE TRANSCRIPTIONAL REGULATOR"/>
    <property type="match status" value="1"/>
</dbReference>
<evidence type="ECO:0000256" key="4">
    <source>
        <dbReference type="ARBA" id="ARBA00023163"/>
    </source>
</evidence>
<dbReference type="Pfam" id="PF00126">
    <property type="entry name" value="HTH_1"/>
    <property type="match status" value="1"/>
</dbReference>
<name>A0A2T0VDL6_9GAMM</name>
<dbReference type="CDD" id="cd08422">
    <property type="entry name" value="PBP2_CrgA_like"/>
    <property type="match status" value="1"/>
</dbReference>
<keyword evidence="7" id="KW-1185">Reference proteome</keyword>
<dbReference type="AlphaFoldDB" id="A0A2T0VDL6"/>
<accession>A0A2T0VDL6</accession>
<dbReference type="InterPro" id="IPR058163">
    <property type="entry name" value="LysR-type_TF_proteobact-type"/>
</dbReference>
<dbReference type="PROSITE" id="PS50931">
    <property type="entry name" value="HTH_LYSR"/>
    <property type="match status" value="1"/>
</dbReference>
<dbReference type="InterPro" id="IPR036388">
    <property type="entry name" value="WH-like_DNA-bd_sf"/>
</dbReference>